<comment type="caution">
    <text evidence="6">The sequence shown here is derived from an EMBL/GenBank/DDBJ whole genome shotgun (WGS) entry which is preliminary data.</text>
</comment>
<evidence type="ECO:0000256" key="2">
    <source>
        <dbReference type="ARBA" id="ARBA00023277"/>
    </source>
</evidence>
<evidence type="ECO:0000313" key="7">
    <source>
        <dbReference type="Proteomes" id="UP000031030"/>
    </source>
</evidence>
<reference evidence="6 7" key="1">
    <citation type="submission" date="2014-11" db="EMBL/GenBank/DDBJ databases">
        <title>Genome sequence of Microbacterium mangrovi MUSC 115(T).</title>
        <authorList>
            <person name="Lee L.-H."/>
        </authorList>
    </citation>
    <scope>NUCLEOTIDE SEQUENCE [LARGE SCALE GENOMIC DNA]</scope>
    <source>
        <strain evidence="6 7">MUSC 115</strain>
    </source>
</reference>
<dbReference type="GO" id="GO:0016829">
    <property type="term" value="F:lyase activity"/>
    <property type="evidence" value="ECO:0007669"/>
    <property type="project" value="UniProtKB-KW"/>
</dbReference>
<evidence type="ECO:0000256" key="4">
    <source>
        <dbReference type="ARBA" id="ARBA00047208"/>
    </source>
</evidence>
<evidence type="ECO:0000256" key="1">
    <source>
        <dbReference type="ARBA" id="ARBA00023239"/>
    </source>
</evidence>
<dbReference type="EMBL" id="JTDK01000010">
    <property type="protein sequence ID" value="KHK97450.1"/>
    <property type="molecule type" value="Genomic_DNA"/>
</dbReference>
<gene>
    <name evidence="6" type="ORF">LK09_11850</name>
</gene>
<dbReference type="OrthoDB" id="1494151at2"/>
<evidence type="ECO:0000256" key="3">
    <source>
        <dbReference type="ARBA" id="ARBA00046336"/>
    </source>
</evidence>
<proteinExistence type="inferred from homology"/>
<evidence type="ECO:0000259" key="5">
    <source>
        <dbReference type="Pfam" id="PF19906"/>
    </source>
</evidence>
<protein>
    <recommendedName>
        <fullName evidence="4">C-deglycosylation enzyme beta subunit</fullName>
    </recommendedName>
</protein>
<comment type="similarity">
    <text evidence="3">Belongs to the C-glycoside deglycosidase beta subunit family.</text>
</comment>
<accession>A0A0B2A330</accession>
<dbReference type="STRING" id="1348253.LK09_11850"/>
<feature type="domain" description="C-glycoside deglycosidase beta subunit" evidence="5">
    <location>
        <begin position="15"/>
        <end position="96"/>
    </location>
</feature>
<dbReference type="Proteomes" id="UP000031030">
    <property type="component" value="Unassembled WGS sequence"/>
</dbReference>
<dbReference type="AlphaFoldDB" id="A0A0B2A330"/>
<keyword evidence="1" id="KW-0456">Lyase</keyword>
<dbReference type="RefSeq" id="WP_039399477.1">
    <property type="nucleotide sequence ID" value="NZ_JTDK01000010.1"/>
</dbReference>
<evidence type="ECO:0000313" key="6">
    <source>
        <dbReference type="EMBL" id="KHK97450.1"/>
    </source>
</evidence>
<dbReference type="Pfam" id="PF19906">
    <property type="entry name" value="CGDB"/>
    <property type="match status" value="1"/>
</dbReference>
<keyword evidence="2" id="KW-0119">Carbohydrate metabolism</keyword>
<keyword evidence="7" id="KW-1185">Reference proteome</keyword>
<sequence>MATHNSLFSEKDVTRRPDGIAVSVQLPWYRSLWLSAVDGVDATVNGIAIPRERLRFELGGRSYRIEELPEQWDTLWFVADRPDVVIALDDVPEAGDRLLVEVVLTMRLLYMQIMPGTDGGPGRYVTNRVPVEREVVLA</sequence>
<organism evidence="6 7">
    <name type="scientific">Microbacterium mangrovi</name>
    <dbReference type="NCBI Taxonomy" id="1348253"/>
    <lineage>
        <taxon>Bacteria</taxon>
        <taxon>Bacillati</taxon>
        <taxon>Actinomycetota</taxon>
        <taxon>Actinomycetes</taxon>
        <taxon>Micrococcales</taxon>
        <taxon>Microbacteriaceae</taxon>
        <taxon>Microbacterium</taxon>
    </lineage>
</organism>
<name>A0A0B2A330_9MICO</name>
<dbReference type="InterPro" id="IPR045959">
    <property type="entry name" value="CGDB"/>
</dbReference>